<keyword evidence="3" id="KW-0813">Transport</keyword>
<feature type="domain" description="ABC transporter" evidence="8">
    <location>
        <begin position="360"/>
        <end position="615"/>
    </location>
</feature>
<dbReference type="Proteomes" id="UP000312512">
    <property type="component" value="Unassembled WGS sequence"/>
</dbReference>
<dbReference type="PROSITE" id="PS00211">
    <property type="entry name" value="ABC_TRANSPORTER_1"/>
    <property type="match status" value="2"/>
</dbReference>
<name>A0A5C4VZQ5_9ACTN</name>
<evidence type="ECO:0000256" key="4">
    <source>
        <dbReference type="ARBA" id="ARBA00022475"/>
    </source>
</evidence>
<dbReference type="Gene3D" id="3.40.50.300">
    <property type="entry name" value="P-loop containing nucleotide triphosphate hydrolases"/>
    <property type="match status" value="2"/>
</dbReference>
<dbReference type="NCBIfam" id="NF008453">
    <property type="entry name" value="PRK11308.1"/>
    <property type="match status" value="2"/>
</dbReference>
<evidence type="ECO:0000259" key="8">
    <source>
        <dbReference type="PROSITE" id="PS50893"/>
    </source>
</evidence>
<dbReference type="InterPro" id="IPR050388">
    <property type="entry name" value="ABC_Ni/Peptide_Import"/>
</dbReference>
<evidence type="ECO:0000256" key="7">
    <source>
        <dbReference type="ARBA" id="ARBA00023136"/>
    </source>
</evidence>
<dbReference type="FunFam" id="3.40.50.300:FF:000016">
    <property type="entry name" value="Oligopeptide ABC transporter ATP-binding component"/>
    <property type="match status" value="2"/>
</dbReference>
<reference evidence="9 10" key="1">
    <citation type="submission" date="2019-10" db="EMBL/GenBank/DDBJ databases">
        <title>Nonomuraea sp. nov., isolated from Phyllanthus amarus.</title>
        <authorList>
            <person name="Klykleung N."/>
            <person name="Tanasupawat S."/>
        </authorList>
    </citation>
    <scope>NUCLEOTIDE SEQUENCE [LARGE SCALE GENOMIC DNA]</scope>
    <source>
        <strain evidence="9 10">PA1-10</strain>
    </source>
</reference>
<dbReference type="GO" id="GO:0015833">
    <property type="term" value="P:peptide transport"/>
    <property type="evidence" value="ECO:0007669"/>
    <property type="project" value="InterPro"/>
</dbReference>
<dbReference type="CDD" id="cd03257">
    <property type="entry name" value="ABC_NikE_OppD_transporters"/>
    <property type="match status" value="2"/>
</dbReference>
<dbReference type="GO" id="GO:0016887">
    <property type="term" value="F:ATP hydrolysis activity"/>
    <property type="evidence" value="ECO:0007669"/>
    <property type="project" value="InterPro"/>
</dbReference>
<evidence type="ECO:0000256" key="6">
    <source>
        <dbReference type="ARBA" id="ARBA00022840"/>
    </source>
</evidence>
<dbReference type="InterPro" id="IPR003439">
    <property type="entry name" value="ABC_transporter-like_ATP-bd"/>
</dbReference>
<dbReference type="PANTHER" id="PTHR43297">
    <property type="entry name" value="OLIGOPEPTIDE TRANSPORT ATP-BINDING PROTEIN APPD"/>
    <property type="match status" value="1"/>
</dbReference>
<dbReference type="InterPro" id="IPR013563">
    <property type="entry name" value="Oligopep_ABC_C"/>
</dbReference>
<sequence>MGGPVEEPLLRIEGLRTHFFTSEGVLKAVDGVDLSVPAGKTVCLVGESGCGKSVTARSILQLVDKPGRIVGGSIRWNGATELATLDPAGEELRRVRGGEIGMIFQEPMASLSPMYTVGAQLSQALRLHRDLTKQEAREEGVALLRKVGIPNAEQRYDTYPFQLSGGMCQRVMIAIALCCDPALLIADEPTTALDVTTQARILDLMMDLRAQNDMAILFITHDLGVVAEVADEVAVMYLGRIVEHGTVEQIFSDPRHPYTRALLRSIPELRGSGARRRLTAIRGMVPSLRQVPAGCSFHTRCDHAVEGLCEVTPPPLRKYGEAHVASCHLDEVPAAPAAPAAPVLQVTERVAAETAAEPLLRVEGLAKHYPIGGGLFRKPSGVVRAVDGVDLTILPGQTVGLVGESGCGKTTLGRCVARLADPTAGRILYRTEQGDEVDLATVTGARLKDFRRQIRVIFQDPFSSLNPRMTLQQIVGEPLRTHGIASGGELRDRVADMLTRVGLRPEYMQRYPHAFSGGQRQRVNIARALITGPRLVVADEPVSALDVSVRAQILNLLTDLQEELGLTYLFISHDLSVVEHISDRVTVMYLGKVVEDADTADLYRQPRHPYTEALMHAVPVPDPARRRERHAFEIADDLPDPAAPPPGCRFHTRCAHVRAELCRTDVPELREYGERRSAACHHAAGLTLAGVGSVAREPQVDGRMAGRDA</sequence>
<dbReference type="AlphaFoldDB" id="A0A5C4VZQ5"/>
<comment type="similarity">
    <text evidence="2">Belongs to the ABC transporter superfamily.</text>
</comment>
<keyword evidence="10" id="KW-1185">Reference proteome</keyword>
<evidence type="ECO:0000256" key="5">
    <source>
        <dbReference type="ARBA" id="ARBA00022741"/>
    </source>
</evidence>
<dbReference type="Pfam" id="PF08352">
    <property type="entry name" value="oligo_HPY"/>
    <property type="match status" value="2"/>
</dbReference>
<proteinExistence type="inferred from homology"/>
<evidence type="ECO:0000256" key="3">
    <source>
        <dbReference type="ARBA" id="ARBA00022448"/>
    </source>
</evidence>
<comment type="caution">
    <text evidence="9">The sequence shown here is derived from an EMBL/GenBank/DDBJ whole genome shotgun (WGS) entry which is preliminary data.</text>
</comment>
<dbReference type="PANTHER" id="PTHR43297:SF2">
    <property type="entry name" value="DIPEPTIDE TRANSPORT ATP-BINDING PROTEIN DPPD"/>
    <property type="match status" value="1"/>
</dbReference>
<dbReference type="InterPro" id="IPR003593">
    <property type="entry name" value="AAA+_ATPase"/>
</dbReference>
<keyword evidence="4" id="KW-1003">Cell membrane</keyword>
<protein>
    <submittedName>
        <fullName evidence="9">Dipeptide ABC transporter ATP-binding protein</fullName>
    </submittedName>
</protein>
<gene>
    <name evidence="9" type="ORF">FH608_033180</name>
</gene>
<keyword evidence="6 9" id="KW-0067">ATP-binding</keyword>
<dbReference type="SUPFAM" id="SSF52540">
    <property type="entry name" value="P-loop containing nucleoside triphosphate hydrolases"/>
    <property type="match status" value="2"/>
</dbReference>
<dbReference type="NCBIfam" id="TIGR01727">
    <property type="entry name" value="oligo_HPY"/>
    <property type="match status" value="2"/>
</dbReference>
<evidence type="ECO:0000256" key="1">
    <source>
        <dbReference type="ARBA" id="ARBA00004202"/>
    </source>
</evidence>
<dbReference type="InterPro" id="IPR027417">
    <property type="entry name" value="P-loop_NTPase"/>
</dbReference>
<keyword evidence="7" id="KW-0472">Membrane</keyword>
<evidence type="ECO:0000256" key="2">
    <source>
        <dbReference type="ARBA" id="ARBA00005417"/>
    </source>
</evidence>
<dbReference type="SMART" id="SM00382">
    <property type="entry name" value="AAA"/>
    <property type="match status" value="2"/>
</dbReference>
<dbReference type="InterPro" id="IPR017871">
    <property type="entry name" value="ABC_transporter-like_CS"/>
</dbReference>
<keyword evidence="5" id="KW-0547">Nucleotide-binding</keyword>
<evidence type="ECO:0000313" key="9">
    <source>
        <dbReference type="EMBL" id="KAB8190902.1"/>
    </source>
</evidence>
<accession>A0A5C4VZQ5</accession>
<dbReference type="PROSITE" id="PS50893">
    <property type="entry name" value="ABC_TRANSPORTER_2"/>
    <property type="match status" value="2"/>
</dbReference>
<dbReference type="Pfam" id="PF00005">
    <property type="entry name" value="ABC_tran"/>
    <property type="match status" value="2"/>
</dbReference>
<feature type="domain" description="ABC transporter" evidence="8">
    <location>
        <begin position="10"/>
        <end position="263"/>
    </location>
</feature>
<dbReference type="NCBIfam" id="NF007739">
    <property type="entry name" value="PRK10419.1"/>
    <property type="match status" value="2"/>
</dbReference>
<dbReference type="EMBL" id="VDLX02000014">
    <property type="protein sequence ID" value="KAB8190902.1"/>
    <property type="molecule type" value="Genomic_DNA"/>
</dbReference>
<organism evidence="9 10">
    <name type="scientific">Nonomuraea phyllanthi</name>
    <dbReference type="NCBI Taxonomy" id="2219224"/>
    <lineage>
        <taxon>Bacteria</taxon>
        <taxon>Bacillati</taxon>
        <taxon>Actinomycetota</taxon>
        <taxon>Actinomycetes</taxon>
        <taxon>Streptosporangiales</taxon>
        <taxon>Streptosporangiaceae</taxon>
        <taxon>Nonomuraea</taxon>
    </lineage>
</organism>
<evidence type="ECO:0000313" key="10">
    <source>
        <dbReference type="Proteomes" id="UP000312512"/>
    </source>
</evidence>
<dbReference type="OrthoDB" id="2986442at2"/>
<dbReference type="GO" id="GO:0005524">
    <property type="term" value="F:ATP binding"/>
    <property type="evidence" value="ECO:0007669"/>
    <property type="project" value="UniProtKB-KW"/>
</dbReference>
<comment type="subcellular location">
    <subcellularLocation>
        <location evidence="1">Cell membrane</location>
        <topology evidence="1">Peripheral membrane protein</topology>
    </subcellularLocation>
</comment>
<dbReference type="GO" id="GO:0005886">
    <property type="term" value="C:plasma membrane"/>
    <property type="evidence" value="ECO:0007669"/>
    <property type="project" value="UniProtKB-SubCell"/>
</dbReference>